<dbReference type="Proteomes" id="UP000309488">
    <property type="component" value="Unassembled WGS sequence"/>
</dbReference>
<dbReference type="AlphaFoldDB" id="A0A4U1CWF3"/>
<reference evidence="2 3" key="1">
    <citation type="submission" date="2019-04" db="EMBL/GenBank/DDBJ databases">
        <title>Pedobacter sp. RP-3-22 sp. nov., isolated from Arctic soil.</title>
        <authorList>
            <person name="Dahal R.H."/>
            <person name="Kim D.-U."/>
        </authorList>
    </citation>
    <scope>NUCLEOTIDE SEQUENCE [LARGE SCALE GENOMIC DNA]</scope>
    <source>
        <strain evidence="2 3">RP-3-22</strain>
    </source>
</reference>
<dbReference type="InterPro" id="IPR012347">
    <property type="entry name" value="Ferritin-like"/>
</dbReference>
<dbReference type="Gene3D" id="1.20.1260.10">
    <property type="match status" value="2"/>
</dbReference>
<feature type="domain" description="DUF305" evidence="1">
    <location>
        <begin position="65"/>
        <end position="206"/>
    </location>
</feature>
<comment type="caution">
    <text evidence="2">The sequence shown here is derived from an EMBL/GenBank/DDBJ whole genome shotgun (WGS) entry which is preliminary data.</text>
</comment>
<organism evidence="2 3">
    <name type="scientific">Pedobacter polaris</name>
    <dbReference type="NCBI Taxonomy" id="2571273"/>
    <lineage>
        <taxon>Bacteria</taxon>
        <taxon>Pseudomonadati</taxon>
        <taxon>Bacteroidota</taxon>
        <taxon>Sphingobacteriia</taxon>
        <taxon>Sphingobacteriales</taxon>
        <taxon>Sphingobacteriaceae</taxon>
        <taxon>Pedobacter</taxon>
    </lineage>
</organism>
<dbReference type="OrthoDB" id="8603558at2"/>
<protein>
    <submittedName>
        <fullName evidence="2">DUF305 domain-containing protein</fullName>
    </submittedName>
</protein>
<accession>A0A4U1CWF3</accession>
<dbReference type="RefSeq" id="WP_136838730.1">
    <property type="nucleotide sequence ID" value="NZ_SWBR01000001.1"/>
</dbReference>
<dbReference type="Pfam" id="PF03713">
    <property type="entry name" value="DUF305"/>
    <property type="match status" value="1"/>
</dbReference>
<keyword evidence="3" id="KW-1185">Reference proteome</keyword>
<gene>
    <name evidence="2" type="ORF">FA048_03025</name>
</gene>
<dbReference type="PROSITE" id="PS51257">
    <property type="entry name" value="PROKAR_LIPOPROTEIN"/>
    <property type="match status" value="1"/>
</dbReference>
<evidence type="ECO:0000313" key="3">
    <source>
        <dbReference type="Proteomes" id="UP000309488"/>
    </source>
</evidence>
<name>A0A4U1CWF3_9SPHI</name>
<dbReference type="PANTHER" id="PTHR36933">
    <property type="entry name" value="SLL0788 PROTEIN"/>
    <property type="match status" value="1"/>
</dbReference>
<dbReference type="InterPro" id="IPR005183">
    <property type="entry name" value="DUF305_CopM-like"/>
</dbReference>
<proteinExistence type="predicted"/>
<dbReference type="EMBL" id="SWBR01000001">
    <property type="protein sequence ID" value="TKC12605.1"/>
    <property type="molecule type" value="Genomic_DNA"/>
</dbReference>
<evidence type="ECO:0000259" key="1">
    <source>
        <dbReference type="Pfam" id="PF03713"/>
    </source>
</evidence>
<dbReference type="PANTHER" id="PTHR36933:SF1">
    <property type="entry name" value="SLL0788 PROTEIN"/>
    <property type="match status" value="1"/>
</dbReference>
<sequence length="207" mass="22904">MKNTITTIAAIAVLFTACNQAEQKHDEKDHSAMQHQKKSNENVMMKAMDESMIAMHKAKQTGNADYDFASMMIPHHEGAVVMAEAVIKNGKSSALISFAKEVVLAQRKEIQILNDFLKTANQEPTKGAAAFKKALDASMVPMMDGMGKVKITGDIDKDFVALMIPHHQSAVDMAKAYLPYSNNANIQLIAEQILKAQEKEIKWLQTQ</sequence>
<evidence type="ECO:0000313" key="2">
    <source>
        <dbReference type="EMBL" id="TKC12605.1"/>
    </source>
</evidence>